<organism evidence="6 7">
    <name type="scientific">Halolactibacillus alkaliphilus</name>
    <dbReference type="NCBI Taxonomy" id="442899"/>
    <lineage>
        <taxon>Bacteria</taxon>
        <taxon>Bacillati</taxon>
        <taxon>Bacillota</taxon>
        <taxon>Bacilli</taxon>
        <taxon>Bacillales</taxon>
        <taxon>Bacillaceae</taxon>
        <taxon>Halolactibacillus</taxon>
    </lineage>
</organism>
<dbReference type="Gene3D" id="3.40.190.10">
    <property type="entry name" value="Periplasmic binding protein-like II"/>
    <property type="match status" value="2"/>
</dbReference>
<dbReference type="SUPFAM" id="SSF53850">
    <property type="entry name" value="Periplasmic binding protein-like II"/>
    <property type="match status" value="1"/>
</dbReference>
<dbReference type="RefSeq" id="WP_089800616.1">
    <property type="nucleotide sequence ID" value="NZ_BJYE01000005.1"/>
</dbReference>
<dbReference type="PROSITE" id="PS51257">
    <property type="entry name" value="PROKAR_LIPOPROTEIN"/>
    <property type="match status" value="1"/>
</dbReference>
<dbReference type="GO" id="GO:0055052">
    <property type="term" value="C:ATP-binding cassette (ABC) transporter complex, substrate-binding subunit-containing"/>
    <property type="evidence" value="ECO:0007669"/>
    <property type="project" value="TreeGrafter"/>
</dbReference>
<sequence>MKKTILLLLMALFAMFVVACGSDDVETGTEDNDSVDTEQDTDQDETTELSGDIEFMTIDLMPTFEEYLNGVIADFNEVHPNVNVTIRDVPLGQVEQVVLTSAAGDQLPDVMNLNTDFLKRAGALGAFVNMDEKASHVKDHYFEGLWNAGEVNGSVYALPWYTTTSSMLYNPELLEAAGFDGPPSTYEEGWEMSKAIYEETGAYGNLIDSNIHLHFPRNGIDLLNAEGTAATFNVPEAVELWEEYKELYDEGLFPADVMLNQQPISELYAQEKVAWWITGAQLFGQINDLAPEVYNKSLAAEPIVGTAGVTVADTMNIAVSSKSDNVDAAVEFAIFLTNDQNQLAFAHEATILPSTIEAANDEFFSVDVEEAEVSQAGRYYAAQSLENAVNMSPAVENTTEIYEVIRQAFQRVILEDVEPSDALADAEEQVNALLQ</sequence>
<evidence type="ECO:0000256" key="1">
    <source>
        <dbReference type="ARBA" id="ARBA00008520"/>
    </source>
</evidence>
<protein>
    <submittedName>
        <fullName evidence="6">Sugar ABC transporter substrate-binding protein</fullName>
    </submittedName>
</protein>
<keyword evidence="3 5" id="KW-0732">Signal</keyword>
<dbReference type="CDD" id="cd13585">
    <property type="entry name" value="PBP2_TMBP_like"/>
    <property type="match status" value="1"/>
</dbReference>
<gene>
    <name evidence="6" type="ORF">HAL01_06270</name>
</gene>
<evidence type="ECO:0000256" key="5">
    <source>
        <dbReference type="SAM" id="SignalP"/>
    </source>
</evidence>
<dbReference type="GO" id="GO:0015768">
    <property type="term" value="P:maltose transport"/>
    <property type="evidence" value="ECO:0007669"/>
    <property type="project" value="TreeGrafter"/>
</dbReference>
<evidence type="ECO:0000256" key="2">
    <source>
        <dbReference type="ARBA" id="ARBA00022448"/>
    </source>
</evidence>
<keyword evidence="7" id="KW-1185">Reference proteome</keyword>
<evidence type="ECO:0000313" key="6">
    <source>
        <dbReference type="EMBL" id="GEN56163.1"/>
    </source>
</evidence>
<feature type="region of interest" description="Disordered" evidence="4">
    <location>
        <begin position="26"/>
        <end position="48"/>
    </location>
</feature>
<feature type="signal peptide" evidence="5">
    <location>
        <begin position="1"/>
        <end position="19"/>
    </location>
</feature>
<accession>A0A511WZN8</accession>
<comment type="similarity">
    <text evidence="1">Belongs to the bacterial solute-binding protein 1 family.</text>
</comment>
<evidence type="ECO:0000256" key="4">
    <source>
        <dbReference type="SAM" id="MobiDB-lite"/>
    </source>
</evidence>
<dbReference type="InterPro" id="IPR006059">
    <property type="entry name" value="SBP"/>
</dbReference>
<dbReference type="OrthoDB" id="9769685at2"/>
<keyword evidence="2" id="KW-0813">Transport</keyword>
<feature type="compositionally biased region" description="Acidic residues" evidence="4">
    <location>
        <begin position="26"/>
        <end position="47"/>
    </location>
</feature>
<evidence type="ECO:0000256" key="3">
    <source>
        <dbReference type="ARBA" id="ARBA00022729"/>
    </source>
</evidence>
<dbReference type="AlphaFoldDB" id="A0A511WZN8"/>
<dbReference type="EMBL" id="BJYE01000005">
    <property type="protein sequence ID" value="GEN56163.1"/>
    <property type="molecule type" value="Genomic_DNA"/>
</dbReference>
<dbReference type="PANTHER" id="PTHR30061:SF50">
    <property type="entry name" value="MALTOSE_MALTODEXTRIN-BINDING PERIPLASMIC PROTEIN"/>
    <property type="match status" value="1"/>
</dbReference>
<name>A0A511WZN8_9BACI</name>
<dbReference type="Pfam" id="PF13416">
    <property type="entry name" value="SBP_bac_8"/>
    <property type="match status" value="1"/>
</dbReference>
<dbReference type="STRING" id="442899.SAMN05720591_10685"/>
<feature type="chain" id="PRO_5038818541" evidence="5">
    <location>
        <begin position="20"/>
        <end position="435"/>
    </location>
</feature>
<dbReference type="PANTHER" id="PTHR30061">
    <property type="entry name" value="MALTOSE-BINDING PERIPLASMIC PROTEIN"/>
    <property type="match status" value="1"/>
</dbReference>
<dbReference type="GO" id="GO:1901982">
    <property type="term" value="F:maltose binding"/>
    <property type="evidence" value="ECO:0007669"/>
    <property type="project" value="TreeGrafter"/>
</dbReference>
<reference evidence="6 7" key="1">
    <citation type="submission" date="2019-07" db="EMBL/GenBank/DDBJ databases">
        <title>Whole genome shotgun sequence of Halolactibacillus alkaliphilus NBRC 103919.</title>
        <authorList>
            <person name="Hosoyama A."/>
            <person name="Uohara A."/>
            <person name="Ohji S."/>
            <person name="Ichikawa N."/>
        </authorList>
    </citation>
    <scope>NUCLEOTIDE SEQUENCE [LARGE SCALE GENOMIC DNA]</scope>
    <source>
        <strain evidence="6 7">NBRC 103919</strain>
    </source>
</reference>
<dbReference type="Proteomes" id="UP000321400">
    <property type="component" value="Unassembled WGS sequence"/>
</dbReference>
<comment type="caution">
    <text evidence="6">The sequence shown here is derived from an EMBL/GenBank/DDBJ whole genome shotgun (WGS) entry which is preliminary data.</text>
</comment>
<evidence type="ECO:0000313" key="7">
    <source>
        <dbReference type="Proteomes" id="UP000321400"/>
    </source>
</evidence>
<dbReference type="GO" id="GO:0042956">
    <property type="term" value="P:maltodextrin transmembrane transport"/>
    <property type="evidence" value="ECO:0007669"/>
    <property type="project" value="TreeGrafter"/>
</dbReference>
<proteinExistence type="inferred from homology"/>